<comment type="caution">
    <text evidence="9">The sequence shown here is derived from an EMBL/GenBank/DDBJ whole genome shotgun (WGS) entry which is preliminary data.</text>
</comment>
<evidence type="ECO:0000259" key="8">
    <source>
        <dbReference type="Pfam" id="PF18052"/>
    </source>
</evidence>
<keyword evidence="6" id="KW-0067">ATP-binding</keyword>
<keyword evidence="3" id="KW-0677">Repeat</keyword>
<evidence type="ECO:0000313" key="10">
    <source>
        <dbReference type="Proteomes" id="UP000823775"/>
    </source>
</evidence>
<keyword evidence="4" id="KW-0547">Nucleotide-binding</keyword>
<protein>
    <submittedName>
        <fullName evidence="9">Uncharacterized protein</fullName>
    </submittedName>
</protein>
<keyword evidence="5" id="KW-0611">Plant defense</keyword>
<dbReference type="Gene3D" id="3.80.10.10">
    <property type="entry name" value="Ribonuclease Inhibitor"/>
    <property type="match status" value="1"/>
</dbReference>
<reference evidence="9 10" key="1">
    <citation type="journal article" date="2021" name="BMC Genomics">
        <title>Datura genome reveals duplications of psychoactive alkaloid biosynthetic genes and high mutation rate following tissue culture.</title>
        <authorList>
            <person name="Rajewski A."/>
            <person name="Carter-House D."/>
            <person name="Stajich J."/>
            <person name="Litt A."/>
        </authorList>
    </citation>
    <scope>NUCLEOTIDE SEQUENCE [LARGE SCALE GENOMIC DNA]</scope>
    <source>
        <strain evidence="9">AR-01</strain>
    </source>
</reference>
<dbReference type="Proteomes" id="UP000823775">
    <property type="component" value="Unassembled WGS sequence"/>
</dbReference>
<comment type="similarity">
    <text evidence="1">Belongs to the disease resistance NB-LRR family.</text>
</comment>
<sequence length="469" mass="53773">MADAVANFLVEKLQQLLSENVMLIQGVADEFKYLLEEVKRLKWFLDDAANFHSDSKHWDQLVKEIQKTIHKAEDVIDKFLVQEMMHEKIIRWQDSWIKEAFQPIPILELPKKGAPEQDDEVVDSDEEANKVISRLVEGPAESLDVIPIVGMPGLEKTTLARKNCNDPRVSFEFFSIIWIHVGQSYEIRDVYFNIIQHFTRRVVEEYQNENVDALAEIICGFISKPGRCLIVLDDVLVSEVVDVGFGSGNCPVELVELGEKIAKSCNGVPHSVAVIAGALRGHTNKHDRERVLKIDWQRVLDVESLKFLFSKQFNQLFHLTYIAISAFFRLVRTVKKLTLGNTRFAWSEADKLGQLESLEVLKLKESAFMGESWKPEVGGFSQLQVWWIESLAELESWETLNLSFPKLRSLVLISYNKLHAVPLELADISNLQEMRLENTSKAVISAKEIQERKTSKRIRFKLTIFPPEP</sequence>
<evidence type="ECO:0000256" key="4">
    <source>
        <dbReference type="ARBA" id="ARBA00022741"/>
    </source>
</evidence>
<feature type="domain" description="NB-ARC" evidence="7">
    <location>
        <begin position="126"/>
        <end position="240"/>
    </location>
</feature>
<dbReference type="SUPFAM" id="SSF52058">
    <property type="entry name" value="L domain-like"/>
    <property type="match status" value="1"/>
</dbReference>
<dbReference type="InterPro" id="IPR027417">
    <property type="entry name" value="P-loop_NTPase"/>
</dbReference>
<organism evidence="9 10">
    <name type="scientific">Datura stramonium</name>
    <name type="common">Jimsonweed</name>
    <name type="synonym">Common thornapple</name>
    <dbReference type="NCBI Taxonomy" id="4076"/>
    <lineage>
        <taxon>Eukaryota</taxon>
        <taxon>Viridiplantae</taxon>
        <taxon>Streptophyta</taxon>
        <taxon>Embryophyta</taxon>
        <taxon>Tracheophyta</taxon>
        <taxon>Spermatophyta</taxon>
        <taxon>Magnoliopsida</taxon>
        <taxon>eudicotyledons</taxon>
        <taxon>Gunneridae</taxon>
        <taxon>Pentapetalae</taxon>
        <taxon>asterids</taxon>
        <taxon>lamiids</taxon>
        <taxon>Solanales</taxon>
        <taxon>Solanaceae</taxon>
        <taxon>Solanoideae</taxon>
        <taxon>Datureae</taxon>
        <taxon>Datura</taxon>
    </lineage>
</organism>
<evidence type="ECO:0000256" key="3">
    <source>
        <dbReference type="ARBA" id="ARBA00022737"/>
    </source>
</evidence>
<keyword evidence="10" id="KW-1185">Reference proteome</keyword>
<dbReference type="Gene3D" id="1.20.5.4130">
    <property type="match status" value="1"/>
</dbReference>
<proteinExistence type="inferred from homology"/>
<dbReference type="InterPro" id="IPR041118">
    <property type="entry name" value="Rx_N"/>
</dbReference>
<dbReference type="InterPro" id="IPR038005">
    <property type="entry name" value="RX-like_CC"/>
</dbReference>
<evidence type="ECO:0000256" key="5">
    <source>
        <dbReference type="ARBA" id="ARBA00022821"/>
    </source>
</evidence>
<dbReference type="PRINTS" id="PR00364">
    <property type="entry name" value="DISEASERSIST"/>
</dbReference>
<evidence type="ECO:0000256" key="1">
    <source>
        <dbReference type="ARBA" id="ARBA00008894"/>
    </source>
</evidence>
<evidence type="ECO:0000313" key="9">
    <source>
        <dbReference type="EMBL" id="MCD7453782.1"/>
    </source>
</evidence>
<accession>A0ABS8S4B8</accession>
<dbReference type="CDD" id="cd14798">
    <property type="entry name" value="RX-CC_like"/>
    <property type="match status" value="1"/>
</dbReference>
<keyword evidence="2" id="KW-0433">Leucine-rich repeat</keyword>
<dbReference type="PANTHER" id="PTHR15140:SF28">
    <property type="entry name" value="LATE BLIGHT RESISTANCE PROTEIN HOMOLOG R1B-16 ISOFORM X1"/>
    <property type="match status" value="1"/>
</dbReference>
<gene>
    <name evidence="9" type="ORF">HAX54_022118</name>
</gene>
<dbReference type="InterPro" id="IPR032675">
    <property type="entry name" value="LRR_dom_sf"/>
</dbReference>
<dbReference type="Gene3D" id="3.40.50.300">
    <property type="entry name" value="P-loop containing nucleotide triphosphate hydrolases"/>
    <property type="match status" value="1"/>
</dbReference>
<dbReference type="Pfam" id="PF18052">
    <property type="entry name" value="Rx_N"/>
    <property type="match status" value="1"/>
</dbReference>
<evidence type="ECO:0000259" key="7">
    <source>
        <dbReference type="Pfam" id="PF00931"/>
    </source>
</evidence>
<feature type="domain" description="Disease resistance N-terminal" evidence="8">
    <location>
        <begin position="6"/>
        <end position="87"/>
    </location>
</feature>
<dbReference type="InterPro" id="IPR002182">
    <property type="entry name" value="NB-ARC"/>
</dbReference>
<evidence type="ECO:0000256" key="6">
    <source>
        <dbReference type="ARBA" id="ARBA00022840"/>
    </source>
</evidence>
<dbReference type="EMBL" id="JACEIK010000266">
    <property type="protein sequence ID" value="MCD7453782.1"/>
    <property type="molecule type" value="Genomic_DNA"/>
</dbReference>
<dbReference type="Pfam" id="PF00931">
    <property type="entry name" value="NB-ARC"/>
    <property type="match status" value="1"/>
</dbReference>
<evidence type="ECO:0000256" key="2">
    <source>
        <dbReference type="ARBA" id="ARBA00022614"/>
    </source>
</evidence>
<name>A0ABS8S4B8_DATST</name>
<dbReference type="PANTHER" id="PTHR15140">
    <property type="entry name" value="TUBULIN-SPECIFIC CHAPERONE E"/>
    <property type="match status" value="1"/>
</dbReference>
<dbReference type="SUPFAM" id="SSF52540">
    <property type="entry name" value="P-loop containing nucleoside triphosphate hydrolases"/>
    <property type="match status" value="1"/>
</dbReference>